<dbReference type="EMBL" id="GEZM01008087">
    <property type="protein sequence ID" value="JAV94863.1"/>
    <property type="molecule type" value="Transcribed_RNA"/>
</dbReference>
<dbReference type="AlphaFoldDB" id="A0A1Y1NAI4"/>
<protein>
    <submittedName>
        <fullName evidence="2">Uncharacterized protein</fullName>
    </submittedName>
</protein>
<sequence>MQNMPTTCFPLSSVYFSRCIGERPTASAAEDSHDAETDVEQGQGIRNQTPHALHSSNSTEHTAGAVRTPHNGGSTQNNAQGRVHRHDDSEKTGNDEREKTIPQNRR</sequence>
<feature type="region of interest" description="Disordered" evidence="1">
    <location>
        <begin position="24"/>
        <end position="106"/>
    </location>
</feature>
<accession>A0A1Y1NAI4</accession>
<organism evidence="2">
    <name type="scientific">Photinus pyralis</name>
    <name type="common">Common eastern firefly</name>
    <name type="synonym">Lampyris pyralis</name>
    <dbReference type="NCBI Taxonomy" id="7054"/>
    <lineage>
        <taxon>Eukaryota</taxon>
        <taxon>Metazoa</taxon>
        <taxon>Ecdysozoa</taxon>
        <taxon>Arthropoda</taxon>
        <taxon>Hexapoda</taxon>
        <taxon>Insecta</taxon>
        <taxon>Pterygota</taxon>
        <taxon>Neoptera</taxon>
        <taxon>Endopterygota</taxon>
        <taxon>Coleoptera</taxon>
        <taxon>Polyphaga</taxon>
        <taxon>Elateriformia</taxon>
        <taxon>Elateroidea</taxon>
        <taxon>Lampyridae</taxon>
        <taxon>Lampyrinae</taxon>
        <taxon>Photinus</taxon>
    </lineage>
</organism>
<reference evidence="2" key="1">
    <citation type="journal article" date="2016" name="Sci. Rep.">
        <title>Molecular characterization of firefly nuptial gifts: a multi-omics approach sheds light on postcopulatory sexual selection.</title>
        <authorList>
            <person name="Al-Wathiqui N."/>
            <person name="Fallon T.R."/>
            <person name="South A."/>
            <person name="Weng J.K."/>
            <person name="Lewis S.M."/>
        </authorList>
    </citation>
    <scope>NUCLEOTIDE SEQUENCE</scope>
</reference>
<feature type="compositionally biased region" description="Basic and acidic residues" evidence="1">
    <location>
        <begin position="85"/>
        <end position="100"/>
    </location>
</feature>
<evidence type="ECO:0000313" key="2">
    <source>
        <dbReference type="EMBL" id="JAV94863.1"/>
    </source>
</evidence>
<proteinExistence type="predicted"/>
<feature type="compositionally biased region" description="Polar residues" evidence="1">
    <location>
        <begin position="71"/>
        <end position="80"/>
    </location>
</feature>
<evidence type="ECO:0000256" key="1">
    <source>
        <dbReference type="SAM" id="MobiDB-lite"/>
    </source>
</evidence>
<feature type="compositionally biased region" description="Polar residues" evidence="1">
    <location>
        <begin position="44"/>
        <end position="61"/>
    </location>
</feature>
<name>A0A1Y1NAI4_PHOPY</name>